<evidence type="ECO:0000313" key="2">
    <source>
        <dbReference type="Proteomes" id="UP001239111"/>
    </source>
</evidence>
<dbReference type="EMBL" id="CM056741">
    <property type="protein sequence ID" value="KAJ8688591.1"/>
    <property type="molecule type" value="Genomic_DNA"/>
</dbReference>
<gene>
    <name evidence="1" type="ORF">QAD02_024386</name>
</gene>
<evidence type="ECO:0000313" key="1">
    <source>
        <dbReference type="EMBL" id="KAJ8688591.1"/>
    </source>
</evidence>
<proteinExistence type="predicted"/>
<name>A0ACC2Q075_9HYME</name>
<dbReference type="Proteomes" id="UP001239111">
    <property type="component" value="Chromosome 1"/>
</dbReference>
<organism evidence="1 2">
    <name type="scientific">Eretmocerus hayati</name>
    <dbReference type="NCBI Taxonomy" id="131215"/>
    <lineage>
        <taxon>Eukaryota</taxon>
        <taxon>Metazoa</taxon>
        <taxon>Ecdysozoa</taxon>
        <taxon>Arthropoda</taxon>
        <taxon>Hexapoda</taxon>
        <taxon>Insecta</taxon>
        <taxon>Pterygota</taxon>
        <taxon>Neoptera</taxon>
        <taxon>Endopterygota</taxon>
        <taxon>Hymenoptera</taxon>
        <taxon>Apocrita</taxon>
        <taxon>Proctotrupomorpha</taxon>
        <taxon>Chalcidoidea</taxon>
        <taxon>Aphelinidae</taxon>
        <taxon>Aphelininae</taxon>
        <taxon>Eretmocerus</taxon>
    </lineage>
</organism>
<comment type="caution">
    <text evidence="1">The sequence shown here is derived from an EMBL/GenBank/DDBJ whole genome shotgun (WGS) entry which is preliminary data.</text>
</comment>
<reference evidence="1" key="1">
    <citation type="submission" date="2023-04" db="EMBL/GenBank/DDBJ databases">
        <title>A chromosome-level genome assembly of the parasitoid wasp Eretmocerus hayati.</title>
        <authorList>
            <person name="Zhong Y."/>
            <person name="Liu S."/>
            <person name="Liu Y."/>
        </authorList>
    </citation>
    <scope>NUCLEOTIDE SEQUENCE</scope>
    <source>
        <strain evidence="1">ZJU_SS_LIU_2023</strain>
    </source>
</reference>
<accession>A0ACC2Q075</accession>
<protein>
    <submittedName>
        <fullName evidence="1">Uncharacterized protein</fullName>
    </submittedName>
</protein>
<sequence length="955" mass="108295">MPDEDSDKEELIELVEWVTKESTEFPCLKMRVPGFAPVKNFNASAIEVEVLKNKITRPINAPFKIVKDKPKGRELLYDRKFYPGSALDGALDLVVMAWARVHEPTRWSIRTIQGLFASCLELCYDSVLASEDTSVPRMLDDLLDEFTVANYQFRAVLGPLHAGSLYAKAGWNLAMALEKLFEAKVYTGATIVCGDKHVGVMKRDDKFYAWWPLLKSKKLRIVVSRCMRDYLKLIVKELGQKEPMEFSMRIVTVSYAKLLAPHCSDIDGLHESLLPSSEIAEVLVPESKDYDLESLYRPTDKCRSPLYIRGVAAICDRDAVTEPLVKRCYFVALVALVLRRDIIQNPLPAMVDKVLEVAEATYKLIEKPKYHTDHVIQDLPLMNRIFNVRDRASELTLLLDDDGYVLPKKSLSDELSKKLRRFFDRHTAALLHLSNCSYGLWYSGATECYYLLDPYACDCKGRRTCARGKGCLSIFATLCELVKHISSNRYEHTSGFFLHSVHVEAVNELCAKKDELVKEDPVWLYLDCHWSFWHELKARREGEEDKGNTPSTSEPPRYKNYLIEIPGKVYSLWGTVGAFDSDFGVRAGKAQAAICIAAIAMRNLSQPSDWCPAILDSAVVLGDHYYRDSNKDESNRCLNRFNLTECLRASPHKWKVKFSSEICGVLYSRGEQPNLAECVSKGLSRSKNLVLQCQRRFLAVLRTSDALYVVDPSWVGPPLYAKDHGAVYALRCNDERTLVYVLTKMLNTNESLELSITPIELSFCQESCDPTDSKYKNRILSKTHHSLPGRVAPSSHCQPLVCGDLVAPSEDSYLGYKYKLKLGLASDLEKPPKPKSTKPSLPTKRYSLADKERKLRVEVNKIRRQRTNHPKVVDVADRKAGGVDRAKLKRAVVLPPRRSFVKCETKELYGKYNASLKKPVYMGLLHPGDRDPDDERWPRPGPPGSNLFGQTKKHK</sequence>
<keyword evidence="2" id="KW-1185">Reference proteome</keyword>